<organism evidence="1">
    <name type="scientific">Paenibacillus sp. SYP-B3998</name>
    <dbReference type="NCBI Taxonomy" id="2678564"/>
    <lineage>
        <taxon>Bacteria</taxon>
        <taxon>Bacillati</taxon>
        <taxon>Bacillota</taxon>
        <taxon>Bacilli</taxon>
        <taxon>Bacillales</taxon>
        <taxon>Paenibacillaceae</taxon>
        <taxon>Paenibacillus</taxon>
    </lineage>
</organism>
<reference evidence="1" key="1">
    <citation type="submission" date="2020-02" db="EMBL/GenBank/DDBJ databases">
        <authorList>
            <person name="Shen X.-R."/>
            <person name="Zhang Y.-X."/>
        </authorList>
    </citation>
    <scope>NUCLEOTIDE SEQUENCE</scope>
    <source>
        <strain evidence="1">SYP-B3998</strain>
    </source>
</reference>
<protein>
    <submittedName>
        <fullName evidence="1">Uncharacterized protein</fullName>
    </submittedName>
</protein>
<gene>
    <name evidence="1" type="ORF">GK047_09960</name>
</gene>
<accession>A0A6G3ZY54</accession>
<dbReference type="EMBL" id="JAAIKC010000002">
    <property type="protein sequence ID" value="NEW06337.1"/>
    <property type="molecule type" value="Genomic_DNA"/>
</dbReference>
<sequence>MKTMTKVFLSLFVFSFIITLLINQNVKASIENEIDSNFSAIVEKINKELSLKTELATSSNPYDYIKGSTDFNKIVGLGNDAIPYLQKKLSESQNNGLLEYIMAIAIEDIAKVDLKKKKSSLWASAKEFDDKWKKHLKSIPTSVDAIVSDTNLNADKKIKELVDLGTPALPFIGDKVEAGHEELFPAITELTKDSKVLATENIADKKEWITKNKSSFNKLRQHVLDQK</sequence>
<name>A0A6G3ZY54_9BACL</name>
<dbReference type="AlphaFoldDB" id="A0A6G3ZY54"/>
<comment type="caution">
    <text evidence="1">The sequence shown here is derived from an EMBL/GenBank/DDBJ whole genome shotgun (WGS) entry which is preliminary data.</text>
</comment>
<dbReference type="RefSeq" id="WP_163944955.1">
    <property type="nucleotide sequence ID" value="NZ_JAAIKC010000002.1"/>
</dbReference>
<proteinExistence type="predicted"/>
<evidence type="ECO:0000313" key="1">
    <source>
        <dbReference type="EMBL" id="NEW06337.1"/>
    </source>
</evidence>